<dbReference type="InterPro" id="IPR015919">
    <property type="entry name" value="Cadherin-like_sf"/>
</dbReference>
<protein>
    <submittedName>
        <fullName evidence="1">Uncharacterized protein</fullName>
    </submittedName>
</protein>
<dbReference type="AlphaFoldDB" id="A0A4R3I0D7"/>
<dbReference type="Pfam" id="PF05345">
    <property type="entry name" value="He_PIG"/>
    <property type="match status" value="1"/>
</dbReference>
<dbReference type="SUPFAM" id="SSF49313">
    <property type="entry name" value="Cadherin-like"/>
    <property type="match status" value="1"/>
</dbReference>
<dbReference type="RefSeq" id="WP_132702454.1">
    <property type="nucleotide sequence ID" value="NZ_SLZR01000013.1"/>
</dbReference>
<dbReference type="GO" id="GO:0005509">
    <property type="term" value="F:calcium ion binding"/>
    <property type="evidence" value="ECO:0007669"/>
    <property type="project" value="InterPro"/>
</dbReference>
<dbReference type="Proteomes" id="UP000295793">
    <property type="component" value="Unassembled WGS sequence"/>
</dbReference>
<organism evidence="1 2">
    <name type="scientific">Reinekea marinisedimentorum</name>
    <dbReference type="NCBI Taxonomy" id="230495"/>
    <lineage>
        <taxon>Bacteria</taxon>
        <taxon>Pseudomonadati</taxon>
        <taxon>Pseudomonadota</taxon>
        <taxon>Gammaproteobacteria</taxon>
        <taxon>Oceanospirillales</taxon>
        <taxon>Saccharospirillaceae</taxon>
        <taxon>Reinekea</taxon>
    </lineage>
</organism>
<reference evidence="1 2" key="1">
    <citation type="submission" date="2019-03" db="EMBL/GenBank/DDBJ databases">
        <title>Genomic Encyclopedia of Archaeal and Bacterial Type Strains, Phase II (KMG-II): from individual species to whole genera.</title>
        <authorList>
            <person name="Goeker M."/>
        </authorList>
    </citation>
    <scope>NUCLEOTIDE SEQUENCE [LARGE SCALE GENOMIC DNA]</scope>
    <source>
        <strain evidence="1 2">DSM 15388</strain>
    </source>
</reference>
<sequence length="720" mass="78898">MMRYSALALTLAMIGCSGDSLTGDQKSTVTATTELTEPLQFLGSTDHEVVSVSGGATWVQDDSGDYVYDNNGTTYTKRAILYSAESFQSDSGFRLTVEYTTGTIADSAAHNFSFGLVSDETDLANYSGFNPFSAETSVYSLGVNLTAADGTDFRGLNFANATEVVSLDESGTRVQFATGEPTTVTLEIGIGGSYNYRINDEFEASGVLVDGFDSSKNYHVVVYGQDDHGGGKSIQSISLEKAPAAGERAAGLRGTWYSGIHPTLIDDRLKSLKTLDGFGVGLTDGASLSAQHYGPSKLIESLDGGDEVVPTWGDLSLDDPETDDVMDYINIIKDAGFKVKMYTNSENFVGTNQDQFVEFVESWMAYCDTDPDVQAFINSQPYHTGIWNSATGDYEDATDTYPLRKYMFAYAEYMLKEYSLRYGPYVDSWIFDDGATMEDMGDSATSGLIEEQRIYQAFADAARAGNPDIPVAFNNGRSTVNYNSYPFAHAVQFDDFTFGHAFGGNNNHAEKVDGNQFNLNYQHITRMTDTNGYVHADGNWAWDDLIVGNFHSKLSTTAWKYGPNQAWEQDDFNQWSLEAMQAGGSMTWDGSYNRTITTVYDWVYVLLEGTDEYLMAYESPGAPNWARGSTPLPTAYLGESYSHELTEGDDFWDPEGDEIIQLRIVDTDSAPAWLSVEKTDTGVWTLSGVPTESEAAAYEFSLEIADASGATSRSVELLVE</sequence>
<comment type="caution">
    <text evidence="1">The sequence shown here is derived from an EMBL/GenBank/DDBJ whole genome shotgun (WGS) entry which is preliminary data.</text>
</comment>
<name>A0A4R3I0D7_9GAMM</name>
<accession>A0A4R3I0D7</accession>
<keyword evidence="2" id="KW-1185">Reference proteome</keyword>
<gene>
    <name evidence="1" type="ORF">BCF53_11334</name>
</gene>
<dbReference type="Gene3D" id="2.60.40.10">
    <property type="entry name" value="Immunoglobulins"/>
    <property type="match status" value="1"/>
</dbReference>
<dbReference type="GO" id="GO:0016020">
    <property type="term" value="C:membrane"/>
    <property type="evidence" value="ECO:0007669"/>
    <property type="project" value="InterPro"/>
</dbReference>
<dbReference type="PROSITE" id="PS51257">
    <property type="entry name" value="PROKAR_LIPOPROTEIN"/>
    <property type="match status" value="1"/>
</dbReference>
<dbReference type="EMBL" id="SLZR01000013">
    <property type="protein sequence ID" value="TCS38988.1"/>
    <property type="molecule type" value="Genomic_DNA"/>
</dbReference>
<evidence type="ECO:0000313" key="1">
    <source>
        <dbReference type="EMBL" id="TCS38988.1"/>
    </source>
</evidence>
<proteinExistence type="predicted"/>
<dbReference type="InterPro" id="IPR013783">
    <property type="entry name" value="Ig-like_fold"/>
</dbReference>
<evidence type="ECO:0000313" key="2">
    <source>
        <dbReference type="Proteomes" id="UP000295793"/>
    </source>
</evidence>
<dbReference type="OrthoDB" id="862563at2"/>